<dbReference type="RefSeq" id="XP_016217529.1">
    <property type="nucleotide sequence ID" value="XM_016354517.1"/>
</dbReference>
<reference evidence="2 3" key="1">
    <citation type="submission" date="2015-01" db="EMBL/GenBank/DDBJ databases">
        <title>The Genome Sequence of Ochroconis gallopava CBS43764.</title>
        <authorList>
            <consortium name="The Broad Institute Genomics Platform"/>
            <person name="Cuomo C."/>
            <person name="de Hoog S."/>
            <person name="Gorbushina A."/>
            <person name="Stielow B."/>
            <person name="Teixiera M."/>
            <person name="Abouelleil A."/>
            <person name="Chapman S.B."/>
            <person name="Priest M."/>
            <person name="Young S.K."/>
            <person name="Wortman J."/>
            <person name="Nusbaum C."/>
            <person name="Birren B."/>
        </authorList>
    </citation>
    <scope>NUCLEOTIDE SEQUENCE [LARGE SCALE GENOMIC DNA]</scope>
    <source>
        <strain evidence="2 3">CBS 43764</strain>
    </source>
</reference>
<dbReference type="AlphaFoldDB" id="A0A0D2AMG4"/>
<dbReference type="EMBL" id="KN847532">
    <property type="protein sequence ID" value="KIW07660.1"/>
    <property type="molecule type" value="Genomic_DNA"/>
</dbReference>
<dbReference type="GeneID" id="27309573"/>
<dbReference type="Proteomes" id="UP000053259">
    <property type="component" value="Unassembled WGS sequence"/>
</dbReference>
<evidence type="ECO:0000313" key="3">
    <source>
        <dbReference type="Proteomes" id="UP000053259"/>
    </source>
</evidence>
<feature type="region of interest" description="Disordered" evidence="1">
    <location>
        <begin position="132"/>
        <end position="154"/>
    </location>
</feature>
<gene>
    <name evidence="2" type="ORF">PV09_01600</name>
</gene>
<proteinExistence type="predicted"/>
<evidence type="ECO:0000256" key="1">
    <source>
        <dbReference type="SAM" id="MobiDB-lite"/>
    </source>
</evidence>
<sequence>METNLPQPTDTTVGRAETPPVLLRQTPHRSLAGALTGTHVAQANSAKRRLYGPTLLQSPPRRGHSSRMGDVFSDAKASISVPTTSRVPRASDSIPLPLCPRPASAFNKEGWQAHQTGRSDVGADLYPVLPQDDAFPVSKPGTKTPMPIPGLENGRQTFQTTRFYRQVQEAHSRYPGSRLSPAPGVPQHSYFNGPPKIASAQIVAMHDIETMRKQEELSSSSASWTGDSEFYVPPQRAFVLPSQERKSSIPEWLERLPAEPEEFETEELSGEDEIVPLSPHVEIERGSMRKRMRGNEGRIRRCSLVEENKHAADEQED</sequence>
<organism evidence="2 3">
    <name type="scientific">Verruconis gallopava</name>
    <dbReference type="NCBI Taxonomy" id="253628"/>
    <lineage>
        <taxon>Eukaryota</taxon>
        <taxon>Fungi</taxon>
        <taxon>Dikarya</taxon>
        <taxon>Ascomycota</taxon>
        <taxon>Pezizomycotina</taxon>
        <taxon>Dothideomycetes</taxon>
        <taxon>Pleosporomycetidae</taxon>
        <taxon>Venturiales</taxon>
        <taxon>Sympoventuriaceae</taxon>
        <taxon>Verruconis</taxon>
    </lineage>
</organism>
<name>A0A0D2AMG4_9PEZI</name>
<keyword evidence="3" id="KW-1185">Reference proteome</keyword>
<dbReference type="InParanoid" id="A0A0D2AMG4"/>
<dbReference type="OrthoDB" id="3937315at2759"/>
<evidence type="ECO:0000313" key="2">
    <source>
        <dbReference type="EMBL" id="KIW07660.1"/>
    </source>
</evidence>
<dbReference type="VEuPathDB" id="FungiDB:PV09_01600"/>
<feature type="region of interest" description="Disordered" evidence="1">
    <location>
        <begin position="1"/>
        <end position="22"/>
    </location>
</feature>
<protein>
    <submittedName>
        <fullName evidence="2">Uncharacterized protein</fullName>
    </submittedName>
</protein>
<feature type="region of interest" description="Disordered" evidence="1">
    <location>
        <begin position="44"/>
        <end position="96"/>
    </location>
</feature>
<dbReference type="HOGENOM" id="CLU_877730_0_0_1"/>
<accession>A0A0D2AMG4</accession>
<feature type="compositionally biased region" description="Polar residues" evidence="1">
    <location>
        <begin position="1"/>
        <end position="12"/>
    </location>
</feature>